<evidence type="ECO:0000313" key="13">
    <source>
        <dbReference type="EMBL" id="SFR76885.1"/>
    </source>
</evidence>
<gene>
    <name evidence="13" type="ORF">SAMN05192580_0127</name>
</gene>
<evidence type="ECO:0000256" key="11">
    <source>
        <dbReference type="SAM" id="Phobius"/>
    </source>
</evidence>
<evidence type="ECO:0000256" key="10">
    <source>
        <dbReference type="ARBA" id="ARBA00030775"/>
    </source>
</evidence>
<evidence type="ECO:0000256" key="5">
    <source>
        <dbReference type="ARBA" id="ARBA00022519"/>
    </source>
</evidence>
<dbReference type="EMBL" id="FOZG01000001">
    <property type="protein sequence ID" value="SFR76885.1"/>
    <property type="molecule type" value="Genomic_DNA"/>
</dbReference>
<comment type="subcellular location">
    <subcellularLocation>
        <location evidence="1">Cell inner membrane</location>
        <topology evidence="1">Single-pass membrane protein</topology>
    </subcellularLocation>
</comment>
<keyword evidence="5" id="KW-0997">Cell inner membrane</keyword>
<keyword evidence="3" id="KW-1003">Cell membrane</keyword>
<dbReference type="STRING" id="1166337.SAMN05192580_0127"/>
<dbReference type="InterPro" id="IPR045584">
    <property type="entry name" value="Pilin-like"/>
</dbReference>
<keyword evidence="8 11" id="KW-0472">Membrane</keyword>
<reference evidence="13 14" key="1">
    <citation type="submission" date="2016-10" db="EMBL/GenBank/DDBJ databases">
        <authorList>
            <person name="de Groot N.N."/>
        </authorList>
    </citation>
    <scope>NUCLEOTIDE SEQUENCE [LARGE SCALE GENOMIC DNA]</scope>
    <source>
        <strain evidence="13 14">S5-249</strain>
    </source>
</reference>
<evidence type="ECO:0000256" key="2">
    <source>
        <dbReference type="ARBA" id="ARBA00021549"/>
    </source>
</evidence>
<accession>A0A1I6JCY3</accession>
<organism evidence="13 14">
    <name type="scientific">Sphingomonas jatrophae</name>
    <dbReference type="NCBI Taxonomy" id="1166337"/>
    <lineage>
        <taxon>Bacteria</taxon>
        <taxon>Pseudomonadati</taxon>
        <taxon>Pseudomonadota</taxon>
        <taxon>Alphaproteobacteria</taxon>
        <taxon>Sphingomonadales</taxon>
        <taxon>Sphingomonadaceae</taxon>
        <taxon>Sphingomonas</taxon>
    </lineage>
</organism>
<dbReference type="Pfam" id="PF12019">
    <property type="entry name" value="GspH"/>
    <property type="match status" value="1"/>
</dbReference>
<keyword evidence="7 11" id="KW-1133">Transmembrane helix</keyword>
<evidence type="ECO:0000256" key="1">
    <source>
        <dbReference type="ARBA" id="ARBA00004377"/>
    </source>
</evidence>
<evidence type="ECO:0000256" key="3">
    <source>
        <dbReference type="ARBA" id="ARBA00022475"/>
    </source>
</evidence>
<dbReference type="SUPFAM" id="SSF54523">
    <property type="entry name" value="Pili subunits"/>
    <property type="match status" value="1"/>
</dbReference>
<evidence type="ECO:0000256" key="6">
    <source>
        <dbReference type="ARBA" id="ARBA00022692"/>
    </source>
</evidence>
<dbReference type="GO" id="GO:0015628">
    <property type="term" value="P:protein secretion by the type II secretion system"/>
    <property type="evidence" value="ECO:0007669"/>
    <property type="project" value="InterPro"/>
</dbReference>
<dbReference type="InterPro" id="IPR002416">
    <property type="entry name" value="T2SS_protein-GspH"/>
</dbReference>
<dbReference type="PRINTS" id="PR00885">
    <property type="entry name" value="BCTERIALGSPH"/>
</dbReference>
<dbReference type="InterPro" id="IPR022346">
    <property type="entry name" value="T2SS_GspH"/>
</dbReference>
<keyword evidence="6 11" id="KW-0812">Transmembrane</keyword>
<dbReference type="InterPro" id="IPR012902">
    <property type="entry name" value="N_methyl_site"/>
</dbReference>
<proteinExistence type="inferred from homology"/>
<dbReference type="OrthoDB" id="7189369at2"/>
<sequence length="147" mass="15732">MAPRRHDEAGFTLVELMVVLVIMALSSAAVLFMLPDPRGGVRADAERFAARVRAAQDGAILSGRPVALTLSRAGYRFDERVRGRWAAPSERALASRTWGEGVTAAVGGEGRVLFDPTGAVEPLALTLAREDERIAVRIEGDGRVHVG</sequence>
<comment type="similarity">
    <text evidence="9">Belongs to the GSP H family.</text>
</comment>
<keyword evidence="4" id="KW-0488">Methylation</keyword>
<dbReference type="PROSITE" id="PS00409">
    <property type="entry name" value="PROKAR_NTER_METHYL"/>
    <property type="match status" value="1"/>
</dbReference>
<dbReference type="Pfam" id="PF07963">
    <property type="entry name" value="N_methyl"/>
    <property type="match status" value="1"/>
</dbReference>
<protein>
    <recommendedName>
        <fullName evidence="2">Type II secretion system protein H</fullName>
    </recommendedName>
    <alternativeName>
        <fullName evidence="10">General secretion pathway protein H</fullName>
    </alternativeName>
</protein>
<dbReference type="GO" id="GO:0005886">
    <property type="term" value="C:plasma membrane"/>
    <property type="evidence" value="ECO:0007669"/>
    <property type="project" value="UniProtKB-SubCell"/>
</dbReference>
<dbReference type="NCBIfam" id="TIGR02532">
    <property type="entry name" value="IV_pilin_GFxxxE"/>
    <property type="match status" value="1"/>
</dbReference>
<dbReference type="Gene3D" id="3.55.40.10">
    <property type="entry name" value="minor pseudopilin epsh domain"/>
    <property type="match status" value="1"/>
</dbReference>
<evidence type="ECO:0000256" key="4">
    <source>
        <dbReference type="ARBA" id="ARBA00022481"/>
    </source>
</evidence>
<dbReference type="RefSeq" id="WP_093309340.1">
    <property type="nucleotide sequence ID" value="NZ_FOZG01000001.1"/>
</dbReference>
<name>A0A1I6JCY3_9SPHN</name>
<dbReference type="Proteomes" id="UP000198824">
    <property type="component" value="Unassembled WGS sequence"/>
</dbReference>
<evidence type="ECO:0000313" key="14">
    <source>
        <dbReference type="Proteomes" id="UP000198824"/>
    </source>
</evidence>
<feature type="domain" description="General secretion pathway GspH" evidence="12">
    <location>
        <begin position="45"/>
        <end position="142"/>
    </location>
</feature>
<evidence type="ECO:0000256" key="8">
    <source>
        <dbReference type="ARBA" id="ARBA00023136"/>
    </source>
</evidence>
<evidence type="ECO:0000256" key="9">
    <source>
        <dbReference type="ARBA" id="ARBA00025772"/>
    </source>
</evidence>
<dbReference type="AlphaFoldDB" id="A0A1I6JCY3"/>
<feature type="transmembrane region" description="Helical" evidence="11">
    <location>
        <begin position="12"/>
        <end position="34"/>
    </location>
</feature>
<evidence type="ECO:0000256" key="7">
    <source>
        <dbReference type="ARBA" id="ARBA00022989"/>
    </source>
</evidence>
<evidence type="ECO:0000259" key="12">
    <source>
        <dbReference type="Pfam" id="PF12019"/>
    </source>
</evidence>
<keyword evidence="14" id="KW-1185">Reference proteome</keyword>
<dbReference type="GO" id="GO:0015627">
    <property type="term" value="C:type II protein secretion system complex"/>
    <property type="evidence" value="ECO:0007669"/>
    <property type="project" value="InterPro"/>
</dbReference>